<evidence type="ECO:0000313" key="11">
    <source>
        <dbReference type="Proteomes" id="UP000248729"/>
    </source>
</evidence>
<protein>
    <submittedName>
        <fullName evidence="7">IclR family transcriptional regulator</fullName>
    </submittedName>
</protein>
<evidence type="ECO:0000313" key="7">
    <source>
        <dbReference type="EMBL" id="PNI02591.1"/>
    </source>
</evidence>
<evidence type="ECO:0000256" key="2">
    <source>
        <dbReference type="ARBA" id="ARBA00023125"/>
    </source>
</evidence>
<dbReference type="PANTHER" id="PTHR30136">
    <property type="entry name" value="HELIX-TURN-HELIX TRANSCRIPTIONAL REGULATOR, ICLR FAMILY"/>
    <property type="match status" value="1"/>
</dbReference>
<dbReference type="Pfam" id="PF01614">
    <property type="entry name" value="IclR_C"/>
    <property type="match status" value="1"/>
</dbReference>
<dbReference type="Pfam" id="PF09339">
    <property type="entry name" value="HTH_IclR"/>
    <property type="match status" value="1"/>
</dbReference>
<dbReference type="InterPro" id="IPR005471">
    <property type="entry name" value="Tscrpt_reg_IclR_N"/>
</dbReference>
<dbReference type="SMART" id="SM00346">
    <property type="entry name" value="HTH_ICLR"/>
    <property type="match status" value="1"/>
</dbReference>
<feature type="domain" description="IclR-ED" evidence="5">
    <location>
        <begin position="74"/>
        <end position="255"/>
    </location>
</feature>
<evidence type="ECO:0000259" key="5">
    <source>
        <dbReference type="PROSITE" id="PS51078"/>
    </source>
</evidence>
<dbReference type="InterPro" id="IPR036390">
    <property type="entry name" value="WH_DNA-bd_sf"/>
</dbReference>
<dbReference type="RefSeq" id="WP_042482689.1">
    <property type="nucleotide sequence ID" value="NZ_CBCRWT010000048.1"/>
</dbReference>
<dbReference type="PROSITE" id="PS51078">
    <property type="entry name" value="ICLR_ED"/>
    <property type="match status" value="1"/>
</dbReference>
<keyword evidence="3" id="KW-0804">Transcription</keyword>
<dbReference type="Gene3D" id="1.10.10.10">
    <property type="entry name" value="Winged helix-like DNA-binding domain superfamily/Winged helix DNA-binding domain"/>
    <property type="match status" value="1"/>
</dbReference>
<organism evidence="7 9">
    <name type="scientific">Vibrio diazotrophicus</name>
    <dbReference type="NCBI Taxonomy" id="685"/>
    <lineage>
        <taxon>Bacteria</taxon>
        <taxon>Pseudomonadati</taxon>
        <taxon>Pseudomonadota</taxon>
        <taxon>Gammaproteobacteria</taxon>
        <taxon>Vibrionales</taxon>
        <taxon>Vibrionaceae</taxon>
        <taxon>Vibrio</taxon>
    </lineage>
</organism>
<proteinExistence type="predicted"/>
<dbReference type="SUPFAM" id="SSF55781">
    <property type="entry name" value="GAF domain-like"/>
    <property type="match status" value="1"/>
</dbReference>
<reference evidence="8 11" key="2">
    <citation type="submission" date="2018-06" db="EMBL/GenBank/DDBJ databases">
        <title>Freshwater and sediment microbial communities from various areas in North America, analyzing microbe dynamics in response to fracking.</title>
        <authorList>
            <person name="Lamendella R."/>
        </authorList>
    </citation>
    <scope>NUCLEOTIDE SEQUENCE [LARGE SCALE GENOMIC DNA]</scope>
    <source>
        <strain evidence="8 11">99A</strain>
    </source>
</reference>
<keyword evidence="2" id="KW-0238">DNA-binding</keyword>
<dbReference type="GO" id="GO:0045892">
    <property type="term" value="P:negative regulation of DNA-templated transcription"/>
    <property type="evidence" value="ECO:0007669"/>
    <property type="project" value="TreeGrafter"/>
</dbReference>
<dbReference type="PROSITE" id="PS51077">
    <property type="entry name" value="HTH_ICLR"/>
    <property type="match status" value="1"/>
</dbReference>
<evidence type="ECO:0000256" key="1">
    <source>
        <dbReference type="ARBA" id="ARBA00023015"/>
    </source>
</evidence>
<dbReference type="OrthoDB" id="9807558at2"/>
<sequence length="255" mass="28627">MESVKKTEYRAPALEKGLDILELLAQQDEPLTKKQIAESLDRSINEIFRMLSVLVEKQFIEYDSYTSTYALTLKMFALSNQHPPIAQLLKRATPLMEDICNKVNQSCHMSAYSNGEMTVIARQESPYKMGFSLRLGSVIDICSSGSGIVFLSFLSEEKRQSVLDRLDATPEEKAHALSHVEATRERGYYVGESPQIMGVTNISLPIFGVLGDVLATITIPYMTLNSNTVHHHIEDLENTKRELIELASKLNQNLS</sequence>
<dbReference type="Proteomes" id="UP000236449">
    <property type="component" value="Unassembled WGS sequence"/>
</dbReference>
<accession>A0A2J8HV59</accession>
<reference evidence="9 10" key="1">
    <citation type="submission" date="2018-01" db="EMBL/GenBank/DDBJ databases">
        <title>Draft genome sequences of six Vibrio diazotrophicus strains isolated from deep-sea sediments of the Baltic Sea.</title>
        <authorList>
            <person name="Castillo D."/>
            <person name="Vandieken V."/>
            <person name="Chiang O."/>
            <person name="Middelboe M."/>
        </authorList>
    </citation>
    <scope>NUCLEOTIDE SEQUENCE [LARGE SCALE GENOMIC DNA]</scope>
    <source>
        <strain evidence="7 9">60.27F</strain>
        <strain evidence="6 10">65.10M</strain>
    </source>
</reference>
<evidence type="ECO:0000259" key="4">
    <source>
        <dbReference type="PROSITE" id="PS51077"/>
    </source>
</evidence>
<dbReference type="InterPro" id="IPR050707">
    <property type="entry name" value="HTH_MetabolicPath_Reg"/>
</dbReference>
<dbReference type="SUPFAM" id="SSF46785">
    <property type="entry name" value="Winged helix' DNA-binding domain"/>
    <property type="match status" value="1"/>
</dbReference>
<dbReference type="GeneID" id="94024543"/>
<evidence type="ECO:0000313" key="8">
    <source>
        <dbReference type="EMBL" id="RAS62756.1"/>
    </source>
</evidence>
<dbReference type="Gene3D" id="3.30.450.40">
    <property type="match status" value="1"/>
</dbReference>
<dbReference type="InterPro" id="IPR014757">
    <property type="entry name" value="Tscrpt_reg_IclR_C"/>
</dbReference>
<feature type="domain" description="HTH iclR-type" evidence="4">
    <location>
        <begin position="11"/>
        <end position="73"/>
    </location>
</feature>
<evidence type="ECO:0000313" key="10">
    <source>
        <dbReference type="Proteomes" id="UP000236547"/>
    </source>
</evidence>
<dbReference type="GO" id="GO:0003677">
    <property type="term" value="F:DNA binding"/>
    <property type="evidence" value="ECO:0007669"/>
    <property type="project" value="UniProtKB-KW"/>
</dbReference>
<dbReference type="EMBL" id="POSK01000015">
    <property type="protein sequence ID" value="PNI02591.1"/>
    <property type="molecule type" value="Genomic_DNA"/>
</dbReference>
<dbReference type="AlphaFoldDB" id="A0A2J8HV59"/>
<gene>
    <name evidence="7" type="ORF">C1N32_18525</name>
    <name evidence="6" type="ORF">C1O25_05445</name>
    <name evidence="8" type="ORF">DET48_11330</name>
</gene>
<dbReference type="InterPro" id="IPR036388">
    <property type="entry name" value="WH-like_DNA-bd_sf"/>
</dbReference>
<dbReference type="InterPro" id="IPR029016">
    <property type="entry name" value="GAF-like_dom_sf"/>
</dbReference>
<dbReference type="EMBL" id="POSM01000005">
    <property type="protein sequence ID" value="PNI02163.1"/>
    <property type="molecule type" value="Genomic_DNA"/>
</dbReference>
<evidence type="ECO:0000313" key="6">
    <source>
        <dbReference type="EMBL" id="PNI02163.1"/>
    </source>
</evidence>
<dbReference type="GO" id="GO:0003700">
    <property type="term" value="F:DNA-binding transcription factor activity"/>
    <property type="evidence" value="ECO:0007669"/>
    <property type="project" value="TreeGrafter"/>
</dbReference>
<keyword evidence="10" id="KW-1185">Reference proteome</keyword>
<dbReference type="EMBL" id="QLTR01000013">
    <property type="protein sequence ID" value="RAS62756.1"/>
    <property type="molecule type" value="Genomic_DNA"/>
</dbReference>
<comment type="caution">
    <text evidence="7">The sequence shown here is derived from an EMBL/GenBank/DDBJ whole genome shotgun (WGS) entry which is preliminary data.</text>
</comment>
<dbReference type="PANTHER" id="PTHR30136:SF7">
    <property type="entry name" value="HTH-TYPE TRANSCRIPTIONAL REGULATOR KDGR-RELATED"/>
    <property type="match status" value="1"/>
</dbReference>
<dbReference type="Proteomes" id="UP000236547">
    <property type="component" value="Unassembled WGS sequence"/>
</dbReference>
<evidence type="ECO:0000313" key="9">
    <source>
        <dbReference type="Proteomes" id="UP000236449"/>
    </source>
</evidence>
<dbReference type="Proteomes" id="UP000248729">
    <property type="component" value="Unassembled WGS sequence"/>
</dbReference>
<evidence type="ECO:0000256" key="3">
    <source>
        <dbReference type="ARBA" id="ARBA00023163"/>
    </source>
</evidence>
<keyword evidence="1" id="KW-0805">Transcription regulation</keyword>
<name>A0A2J8HV59_VIBDI</name>